<reference evidence="3" key="1">
    <citation type="journal article" date="2019" name="Int. J. Syst. Evol. Microbiol.">
        <title>The Global Catalogue of Microorganisms (GCM) 10K type strain sequencing project: providing services to taxonomists for standard genome sequencing and annotation.</title>
        <authorList>
            <consortium name="The Broad Institute Genomics Platform"/>
            <consortium name="The Broad Institute Genome Sequencing Center for Infectious Disease"/>
            <person name="Wu L."/>
            <person name="Ma J."/>
        </authorList>
    </citation>
    <scope>NUCLEOTIDE SEQUENCE [LARGE SCALE GENOMIC DNA]</scope>
    <source>
        <strain evidence="3">DT43</strain>
    </source>
</reference>
<keyword evidence="1" id="KW-0812">Transmembrane</keyword>
<organism evidence="2 3">
    <name type="scientific">Streptomyces xiangluensis</name>
    <dbReference type="NCBI Taxonomy" id="2665720"/>
    <lineage>
        <taxon>Bacteria</taxon>
        <taxon>Bacillati</taxon>
        <taxon>Actinomycetota</taxon>
        <taxon>Actinomycetes</taxon>
        <taxon>Kitasatosporales</taxon>
        <taxon>Streptomycetaceae</taxon>
        <taxon>Streptomyces</taxon>
    </lineage>
</organism>
<sequence length="42" mass="4601">MNPAEYKPARFAWVRKVLVDVAISVVANVLVAAMMSAAHLLF</sequence>
<protein>
    <submittedName>
        <fullName evidence="2">DUF6408 family protein</fullName>
    </submittedName>
</protein>
<keyword evidence="1" id="KW-0472">Membrane</keyword>
<dbReference type="Proteomes" id="UP001596012">
    <property type="component" value="Unassembled WGS sequence"/>
</dbReference>
<evidence type="ECO:0000313" key="3">
    <source>
        <dbReference type="Proteomes" id="UP001596012"/>
    </source>
</evidence>
<evidence type="ECO:0000256" key="1">
    <source>
        <dbReference type="SAM" id="Phobius"/>
    </source>
</evidence>
<accession>A0ABV8YT62</accession>
<dbReference type="Pfam" id="PF19946">
    <property type="entry name" value="DUF6408"/>
    <property type="match status" value="1"/>
</dbReference>
<keyword evidence="3" id="KW-1185">Reference proteome</keyword>
<gene>
    <name evidence="2" type="ORF">ACFPH6_28555</name>
</gene>
<comment type="caution">
    <text evidence="2">The sequence shown here is derived from an EMBL/GenBank/DDBJ whole genome shotgun (WGS) entry which is preliminary data.</text>
</comment>
<evidence type="ECO:0000313" key="2">
    <source>
        <dbReference type="EMBL" id="MFC4468447.1"/>
    </source>
</evidence>
<name>A0ABV8YT62_9ACTN</name>
<keyword evidence="1" id="KW-1133">Transmembrane helix</keyword>
<feature type="transmembrane region" description="Helical" evidence="1">
    <location>
        <begin position="21"/>
        <end position="41"/>
    </location>
</feature>
<dbReference type="RefSeq" id="WP_386346309.1">
    <property type="nucleotide sequence ID" value="NZ_JBHSFG010000047.1"/>
</dbReference>
<proteinExistence type="predicted"/>
<dbReference type="EMBL" id="JBHSFG010000047">
    <property type="protein sequence ID" value="MFC4468447.1"/>
    <property type="molecule type" value="Genomic_DNA"/>
</dbReference>
<dbReference type="InterPro" id="IPR045639">
    <property type="entry name" value="DUF6408"/>
</dbReference>